<feature type="region of interest" description="Disordered" evidence="1">
    <location>
        <begin position="324"/>
        <end position="352"/>
    </location>
</feature>
<sequence>MLSELRFQDLGDSLPQTYNGEVTSVLTTDSPFAEAVSTSAIKQNDVWSGNMFSLPDLGTDLQSELNLHNLDKSNTNNNNGDFQAAPSHTSILMQMTSKDEQLTSLTTDSKTTIAPTPSMHHFSTASAAALSNMSSAKNSTPTPPVACPMVYTPQTTQLSISSLMSVGNTTMPPNGNTNTNCVAYQQASSVAAVPNNLPAFFTAAQNGGNVMMFAPGSSPQTLCIPTTGPAMIPYYVFAPPQHGFDVNATMTCSSLPTAPQQMTPVMCGAWPPNANSVVGTRTPTPVNMPSNTPGMPSPFEATINAAAPHSIPLGFAAAEGNQRSPSISSLVQTGGEGSGASKASLRGNPPSYDSIRLQLAKRRQPPGRQRSGTNVHGSLQGICAYYSYNLSAALKQYEQPDSHVAKTVEQVLPVFIQMFPCELRDRTIIVLNRVVEATCGPDIATVVAIEPRSETSFITLIRTNNVWQLIHKLRCRVLMDRHGFWYAENMEQYLRLKEYCESVRRLPQQMRHFQTDGLPCMPLVVELSRSVNAASVTSPPAPAAV</sequence>
<keyword evidence="3" id="KW-1185">Reference proteome</keyword>
<dbReference type="EMBL" id="MKGL01000469">
    <property type="protein sequence ID" value="RNE98370.1"/>
    <property type="molecule type" value="Genomic_DNA"/>
</dbReference>
<organism evidence="2 3">
    <name type="scientific">Trypanosoma rangeli</name>
    <dbReference type="NCBI Taxonomy" id="5698"/>
    <lineage>
        <taxon>Eukaryota</taxon>
        <taxon>Discoba</taxon>
        <taxon>Euglenozoa</taxon>
        <taxon>Kinetoplastea</taxon>
        <taxon>Metakinetoplastina</taxon>
        <taxon>Trypanosomatida</taxon>
        <taxon>Trypanosomatidae</taxon>
        <taxon>Trypanosoma</taxon>
        <taxon>Herpetosoma</taxon>
    </lineage>
</organism>
<name>A0A3R7R9L1_TRYRA</name>
<proteinExistence type="predicted"/>
<dbReference type="VEuPathDB" id="TriTrypDB:TRSC58_02799"/>
<dbReference type="OMA" id="HTSILMQ"/>
<evidence type="ECO:0000256" key="1">
    <source>
        <dbReference type="SAM" id="MobiDB-lite"/>
    </source>
</evidence>
<protein>
    <submittedName>
        <fullName evidence="2">Uncharacterized protein</fullName>
    </submittedName>
</protein>
<gene>
    <name evidence="2" type="ORF">TraAM80_08806</name>
</gene>
<reference evidence="2 3" key="1">
    <citation type="journal article" date="2018" name="BMC Genomics">
        <title>Genomic comparison of Trypanosoma conorhini and Trypanosoma rangeli to Trypanosoma cruzi strains of high and low virulence.</title>
        <authorList>
            <person name="Bradwell K.R."/>
            <person name="Koparde V.N."/>
            <person name="Matveyev A.V."/>
            <person name="Serrano M.G."/>
            <person name="Alves J.M."/>
            <person name="Parikh H."/>
            <person name="Huang B."/>
            <person name="Lee V."/>
            <person name="Espinosa-Alvarez O."/>
            <person name="Ortiz P.A."/>
            <person name="Costa-Martins A.G."/>
            <person name="Teixeira M.M."/>
            <person name="Buck G.A."/>
        </authorList>
    </citation>
    <scope>NUCLEOTIDE SEQUENCE [LARGE SCALE GENOMIC DNA]</scope>
    <source>
        <strain evidence="2 3">AM80</strain>
    </source>
</reference>
<dbReference type="AlphaFoldDB" id="A0A3R7R9L1"/>
<comment type="caution">
    <text evidence="2">The sequence shown here is derived from an EMBL/GenBank/DDBJ whole genome shotgun (WGS) entry which is preliminary data.</text>
</comment>
<dbReference type="Proteomes" id="UP000283634">
    <property type="component" value="Unassembled WGS sequence"/>
</dbReference>
<evidence type="ECO:0000313" key="2">
    <source>
        <dbReference type="EMBL" id="RNE98370.1"/>
    </source>
</evidence>
<evidence type="ECO:0000313" key="3">
    <source>
        <dbReference type="Proteomes" id="UP000283634"/>
    </source>
</evidence>
<dbReference type="OrthoDB" id="249524at2759"/>
<dbReference type="GeneID" id="40332739"/>
<accession>A0A3R7R9L1</accession>
<dbReference type="RefSeq" id="XP_029234601.1">
    <property type="nucleotide sequence ID" value="XM_029385532.1"/>
</dbReference>